<dbReference type="Pfam" id="PF00975">
    <property type="entry name" value="Thioesterase"/>
    <property type="match status" value="1"/>
</dbReference>
<keyword evidence="3" id="KW-1185">Reference proteome</keyword>
<dbReference type="SUPFAM" id="SSF53474">
    <property type="entry name" value="alpha/beta-Hydrolases"/>
    <property type="match status" value="1"/>
</dbReference>
<name>A0ABP6I633_9ACTN</name>
<dbReference type="EMBL" id="BAAAVI010000002">
    <property type="protein sequence ID" value="GAA2848194.1"/>
    <property type="molecule type" value="Genomic_DNA"/>
</dbReference>
<organism evidence="2 3">
    <name type="scientific">Streptosporangium fragile</name>
    <dbReference type="NCBI Taxonomy" id="46186"/>
    <lineage>
        <taxon>Bacteria</taxon>
        <taxon>Bacillati</taxon>
        <taxon>Actinomycetota</taxon>
        <taxon>Actinomycetes</taxon>
        <taxon>Streptosporangiales</taxon>
        <taxon>Streptosporangiaceae</taxon>
        <taxon>Streptosporangium</taxon>
    </lineage>
</organism>
<dbReference type="InterPro" id="IPR029058">
    <property type="entry name" value="AB_hydrolase_fold"/>
</dbReference>
<gene>
    <name evidence="2" type="ORF">GCM10010517_05400</name>
</gene>
<accession>A0ABP6I633</accession>
<dbReference type="InterPro" id="IPR001031">
    <property type="entry name" value="Thioesterase"/>
</dbReference>
<feature type="domain" description="Thioesterase" evidence="1">
    <location>
        <begin position="62"/>
        <end position="123"/>
    </location>
</feature>
<protein>
    <recommendedName>
        <fullName evidence="1">Thioesterase domain-containing protein</fullName>
    </recommendedName>
</protein>
<proteinExistence type="predicted"/>
<sequence>MILGTSAGAVGIVHVGGPEDPDVPPFFFFADPRFTATAAAGFPRAFLSVEPAELNAAVAAGPSVGQAAALYGRAILDRQPEGPFHLGGFCVTGLLAIEVGHWLLDRGHDVDFLVLVDTLHPAVCPPYTPDLKLTLGGQLLRDPRVGEAADRLEERRRRGPLPNADIVRELRPVIAAASHHLLDVEEDFLEDDEREEITDRFTAYLYQALTSWSYEGRPYHGELTFIANRTGFTPDGLGGDGLAVSEELWREQAAGGFVHISVDNDDQECPHMTMLESATVPGYLRSRLAPGAA</sequence>
<dbReference type="Proteomes" id="UP001500831">
    <property type="component" value="Unassembled WGS sequence"/>
</dbReference>
<evidence type="ECO:0000313" key="3">
    <source>
        <dbReference type="Proteomes" id="UP001500831"/>
    </source>
</evidence>
<reference evidence="3" key="1">
    <citation type="journal article" date="2019" name="Int. J. Syst. Evol. Microbiol.">
        <title>The Global Catalogue of Microorganisms (GCM) 10K type strain sequencing project: providing services to taxonomists for standard genome sequencing and annotation.</title>
        <authorList>
            <consortium name="The Broad Institute Genomics Platform"/>
            <consortium name="The Broad Institute Genome Sequencing Center for Infectious Disease"/>
            <person name="Wu L."/>
            <person name="Ma J."/>
        </authorList>
    </citation>
    <scope>NUCLEOTIDE SEQUENCE [LARGE SCALE GENOMIC DNA]</scope>
    <source>
        <strain evidence="3">JCM 6242</strain>
    </source>
</reference>
<comment type="caution">
    <text evidence="2">The sequence shown here is derived from an EMBL/GenBank/DDBJ whole genome shotgun (WGS) entry which is preliminary data.</text>
</comment>
<evidence type="ECO:0000313" key="2">
    <source>
        <dbReference type="EMBL" id="GAA2848194.1"/>
    </source>
</evidence>
<evidence type="ECO:0000259" key="1">
    <source>
        <dbReference type="Pfam" id="PF00975"/>
    </source>
</evidence>
<dbReference type="Gene3D" id="3.40.50.1820">
    <property type="entry name" value="alpha/beta hydrolase"/>
    <property type="match status" value="1"/>
</dbReference>
<dbReference type="RefSeq" id="WP_344967405.1">
    <property type="nucleotide sequence ID" value="NZ_BAAAVI010000002.1"/>
</dbReference>